<proteinExistence type="predicted"/>
<reference evidence="1 2" key="1">
    <citation type="submission" date="2015-04" db="EMBL/GenBank/DDBJ databases">
        <authorList>
            <consortium name="Pathogen Informatics"/>
        </authorList>
    </citation>
    <scope>NUCLEOTIDE SEQUENCE [LARGE SCALE GENOMIC DNA]</scope>
    <source>
        <strain evidence="1 2">SGS1</strain>
    </source>
</reference>
<protein>
    <submittedName>
        <fullName evidence="1">Uncharacterized protein</fullName>
    </submittedName>
</protein>
<organism evidence="1 2">
    <name type="scientific">Plasmodium relictum</name>
    <dbReference type="NCBI Taxonomy" id="85471"/>
    <lineage>
        <taxon>Eukaryota</taxon>
        <taxon>Sar</taxon>
        <taxon>Alveolata</taxon>
        <taxon>Apicomplexa</taxon>
        <taxon>Aconoidasida</taxon>
        <taxon>Haemosporida</taxon>
        <taxon>Plasmodiidae</taxon>
        <taxon>Plasmodium</taxon>
        <taxon>Plasmodium (Haemamoeba)</taxon>
    </lineage>
</organism>
<dbReference type="Proteomes" id="UP000220158">
    <property type="component" value="Chromosome 14"/>
</dbReference>
<dbReference type="KEGG" id="prel:PRELSG_1418100"/>
<evidence type="ECO:0000313" key="2">
    <source>
        <dbReference type="Proteomes" id="UP000220158"/>
    </source>
</evidence>
<accession>A0A1J1HF09</accession>
<dbReference type="OMA" id="HCEFDLY"/>
<sequence>MKKKKVVNAKQNYVDSNNKREDNLSESFTFQKWDYENLEDILDKINENCNEIYKKSVEFSIGSDTLSLQNNCDEQSSNLLSSNEFYLSTNSSDSRESSDNTYEEIDNFCLSDILSIHENYENNSKHFSENYMSNPSINESIHLSYMSDESSIILSKDNINQPKNKEIKIYGNCLSIFSLNAYLYNDVYRYNPHLYGIYEKCRNNENRCKNIAFLCSQFDLIFLRSVYGKYQRILYDKLKYTHTILLDNAPLSINFLNDIFYTFQNYFSGNGGLYICWAKKLFRLSYYDFMFLSSDILLKRKVIKIIKLIYKEKYNLYFLHCEFDLYSIQNKLSNLNDLIALIKKTLWKIYIFYLFYKNKKFLKRKEETNYENNVFYDNIDKYKAIEKINNRRKENCSGSERDTINNNNRNDNTIKNKDNNMSIMIFKNSSMFIIGSFNIDANENKELYEKLTTLNNHGKIKDMFFYMNINYKLQKTYNIVERENTLVSGLNYCFGLTDNIFLVESFFLKKEDIDELIYLYNPIDIVNEKLSNLNKSISNYNLENFTKLINKNGILIKFQDVFNYGVDILTQKKNKEFSDHWILSARFHLKNCGKNINLNIEKQLHNFLRNVDKYFILNKKRYDQLCEVNSIFKNKKTEYKNESIKIEKYNYFKKCIISSENINCINKMEKKLYDTLLRCFEIN</sequence>
<dbReference type="EMBL" id="LN835309">
    <property type="protein sequence ID" value="CRH02453.1"/>
    <property type="molecule type" value="Genomic_DNA"/>
</dbReference>
<dbReference type="GeneID" id="39738613"/>
<name>A0A1J1HF09_PLARL</name>
<dbReference type="AlphaFoldDB" id="A0A1J1HF09"/>
<dbReference type="RefSeq" id="XP_028534973.1">
    <property type="nucleotide sequence ID" value="XM_028679240.1"/>
</dbReference>
<dbReference type="VEuPathDB" id="PlasmoDB:PRELSG_1418100"/>
<gene>
    <name evidence="1" type="ORF">PRELSG_1418100</name>
</gene>
<keyword evidence="2" id="KW-1185">Reference proteome</keyword>
<dbReference type="OrthoDB" id="329500at2759"/>
<evidence type="ECO:0000313" key="1">
    <source>
        <dbReference type="EMBL" id="CRH02453.1"/>
    </source>
</evidence>